<gene>
    <name evidence="12" type="ORF">DFP98_10153</name>
</gene>
<dbReference type="InterPro" id="IPR027417">
    <property type="entry name" value="P-loop_NTPase"/>
</dbReference>
<evidence type="ECO:0000256" key="10">
    <source>
        <dbReference type="ARBA" id="ARBA00023136"/>
    </source>
</evidence>
<name>A0A3D9KRM7_9BACL</name>
<dbReference type="InterPro" id="IPR003593">
    <property type="entry name" value="AAA+_ATPase"/>
</dbReference>
<keyword evidence="3" id="KW-0813">Transport</keyword>
<comment type="caution">
    <text evidence="12">The sequence shown here is derived from an EMBL/GenBank/DDBJ whole genome shotgun (WGS) entry which is preliminary data.</text>
</comment>
<evidence type="ECO:0000256" key="7">
    <source>
        <dbReference type="ARBA" id="ARBA00022741"/>
    </source>
</evidence>
<dbReference type="PANTHER" id="PTHR43790">
    <property type="entry name" value="CARBOHYDRATE TRANSPORT ATP-BINDING PROTEIN MG119-RELATED"/>
    <property type="match status" value="1"/>
</dbReference>
<dbReference type="OrthoDB" id="9766104at2"/>
<keyword evidence="5" id="KW-0762">Sugar transport</keyword>
<dbReference type="PANTHER" id="PTHR43790:SF3">
    <property type="entry name" value="D-ALLOSE IMPORT ATP-BINDING PROTEIN ALSA-RELATED"/>
    <property type="match status" value="1"/>
</dbReference>
<evidence type="ECO:0000256" key="9">
    <source>
        <dbReference type="ARBA" id="ARBA00022967"/>
    </source>
</evidence>
<feature type="domain" description="ABC transporter" evidence="11">
    <location>
        <begin position="6"/>
        <end position="241"/>
    </location>
</feature>
<dbReference type="InterPro" id="IPR003439">
    <property type="entry name" value="ABC_transporter-like_ATP-bd"/>
</dbReference>
<dbReference type="GO" id="GO:0015749">
    <property type="term" value="P:monosaccharide transmembrane transport"/>
    <property type="evidence" value="ECO:0007669"/>
    <property type="project" value="UniProtKB-ARBA"/>
</dbReference>
<keyword evidence="4" id="KW-1003">Cell membrane</keyword>
<dbReference type="RefSeq" id="WP_116058552.1">
    <property type="nucleotide sequence ID" value="NZ_QRDZ01000001.1"/>
</dbReference>
<dbReference type="GO" id="GO:0005524">
    <property type="term" value="F:ATP binding"/>
    <property type="evidence" value="ECO:0007669"/>
    <property type="project" value="UniProtKB-KW"/>
</dbReference>
<keyword evidence="13" id="KW-1185">Reference proteome</keyword>
<dbReference type="FunFam" id="3.40.50.300:FF:000126">
    <property type="entry name" value="Galactose/methyl galactoside import ATP-binding protein MglA"/>
    <property type="match status" value="1"/>
</dbReference>
<keyword evidence="6" id="KW-0677">Repeat</keyword>
<dbReference type="AlphaFoldDB" id="A0A3D9KRM7"/>
<dbReference type="CDD" id="cd03215">
    <property type="entry name" value="ABC_Carb_Monos_II"/>
    <property type="match status" value="1"/>
</dbReference>
<accession>A0A3D9KRM7</accession>
<dbReference type="EMBL" id="QRDZ01000001">
    <property type="protein sequence ID" value="RED89082.1"/>
    <property type="molecule type" value="Genomic_DNA"/>
</dbReference>
<organism evidence="12 13">
    <name type="scientific">Cohnella phaseoli</name>
    <dbReference type="NCBI Taxonomy" id="456490"/>
    <lineage>
        <taxon>Bacteria</taxon>
        <taxon>Bacillati</taxon>
        <taxon>Bacillota</taxon>
        <taxon>Bacilli</taxon>
        <taxon>Bacillales</taxon>
        <taxon>Paenibacillaceae</taxon>
        <taxon>Cohnella</taxon>
    </lineage>
</organism>
<evidence type="ECO:0000256" key="5">
    <source>
        <dbReference type="ARBA" id="ARBA00022597"/>
    </source>
</evidence>
<reference evidence="12 13" key="1">
    <citation type="submission" date="2018-07" db="EMBL/GenBank/DDBJ databases">
        <title>Genomic Encyclopedia of Type Strains, Phase III (KMG-III): the genomes of soil and plant-associated and newly described type strains.</title>
        <authorList>
            <person name="Whitman W."/>
        </authorList>
    </citation>
    <scope>NUCLEOTIDE SEQUENCE [LARGE SCALE GENOMIC DNA]</scope>
    <source>
        <strain evidence="12 13">CECT 7287</strain>
    </source>
</reference>
<feature type="domain" description="ABC transporter" evidence="11">
    <location>
        <begin position="251"/>
        <end position="490"/>
    </location>
</feature>
<dbReference type="SMART" id="SM00382">
    <property type="entry name" value="AAA"/>
    <property type="match status" value="2"/>
</dbReference>
<keyword evidence="8 12" id="KW-0067">ATP-binding</keyword>
<evidence type="ECO:0000256" key="8">
    <source>
        <dbReference type="ARBA" id="ARBA00022840"/>
    </source>
</evidence>
<dbReference type="InterPro" id="IPR017871">
    <property type="entry name" value="ABC_transporter-like_CS"/>
</dbReference>
<protein>
    <submittedName>
        <fullName evidence="12">Monosaccharide ABC transporter ATP-binding protein (CUT2 family)</fullName>
    </submittedName>
</protein>
<proteinExistence type="predicted"/>
<evidence type="ECO:0000259" key="11">
    <source>
        <dbReference type="PROSITE" id="PS50893"/>
    </source>
</evidence>
<evidence type="ECO:0000313" key="12">
    <source>
        <dbReference type="EMBL" id="RED89082.1"/>
    </source>
</evidence>
<dbReference type="PROSITE" id="PS00211">
    <property type="entry name" value="ABC_TRANSPORTER_1"/>
    <property type="match status" value="1"/>
</dbReference>
<keyword evidence="7" id="KW-0547">Nucleotide-binding</keyword>
<dbReference type="InterPro" id="IPR050107">
    <property type="entry name" value="ABC_carbohydrate_import_ATPase"/>
</dbReference>
<evidence type="ECO:0000256" key="1">
    <source>
        <dbReference type="ARBA" id="ARBA00004202"/>
    </source>
</evidence>
<dbReference type="GO" id="GO:0016887">
    <property type="term" value="F:ATP hydrolysis activity"/>
    <property type="evidence" value="ECO:0007669"/>
    <property type="project" value="InterPro"/>
</dbReference>
<dbReference type="FunFam" id="3.40.50.300:FF:000127">
    <property type="entry name" value="Ribose import ATP-binding protein RbsA"/>
    <property type="match status" value="1"/>
</dbReference>
<sequence>MGEPLLALRDISKYYPGVKALDGVSIDFRPGEVHSIVGENGAGKSTLIKTITGAIEPTSGSIRYNGVEMSGMNPIYALKEGISAIYQEFNLIPSLTVAENIFYGRELGGRFMIDRREMNARSSQILSQLGVNVRPQSLVKDLSVGFQQIVEIAKAISGNAKVLIMDEPTAPLTSSEVEKLYEIVDKLKRQGMTIIYISHKFEEIFRLSDRITVMRDGKYIRTLQREDTNRSELVSLMVGRALGQHYPPKASRTGAAVLEVKGLSNPQVNDISFTLKEGEILGIAGLVGAGRTELVRAIFGVDPISAGELLIRGKRVKIRHPMDAIGYKMGLIPEDRKQHGALLNMDVKFNISYASLDKIASFGFLHKKKEKNLATDYIAALAIKTPGELQAVKNLSGGNQQKVVLAKWLATQCDILIFDEPTRGIDVGAKQEIYALMRNLVGENKSIIMISSEMPELIGMSDRVLVMKEGSLTGEVAGDEMTQERILTMATE</sequence>
<keyword evidence="10" id="KW-0472">Membrane</keyword>
<dbReference type="Gene3D" id="3.40.50.300">
    <property type="entry name" value="P-loop containing nucleotide triphosphate hydrolases"/>
    <property type="match status" value="2"/>
</dbReference>
<evidence type="ECO:0000256" key="4">
    <source>
        <dbReference type="ARBA" id="ARBA00022475"/>
    </source>
</evidence>
<evidence type="ECO:0000256" key="2">
    <source>
        <dbReference type="ARBA" id="ARBA00004533"/>
    </source>
</evidence>
<evidence type="ECO:0000313" key="13">
    <source>
        <dbReference type="Proteomes" id="UP000256977"/>
    </source>
</evidence>
<dbReference type="GO" id="GO:0005886">
    <property type="term" value="C:plasma membrane"/>
    <property type="evidence" value="ECO:0007669"/>
    <property type="project" value="UniProtKB-SubCell"/>
</dbReference>
<dbReference type="Pfam" id="PF00005">
    <property type="entry name" value="ABC_tran"/>
    <property type="match status" value="2"/>
</dbReference>
<evidence type="ECO:0000256" key="6">
    <source>
        <dbReference type="ARBA" id="ARBA00022737"/>
    </source>
</evidence>
<dbReference type="Proteomes" id="UP000256977">
    <property type="component" value="Unassembled WGS sequence"/>
</dbReference>
<dbReference type="PROSITE" id="PS50893">
    <property type="entry name" value="ABC_TRANSPORTER_2"/>
    <property type="match status" value="2"/>
</dbReference>
<comment type="subcellular location">
    <subcellularLocation>
        <location evidence="2">Cell inner membrane</location>
    </subcellularLocation>
    <subcellularLocation>
        <location evidence="1">Cell membrane</location>
        <topology evidence="1">Peripheral membrane protein</topology>
    </subcellularLocation>
</comment>
<keyword evidence="9" id="KW-1278">Translocase</keyword>
<dbReference type="CDD" id="cd03216">
    <property type="entry name" value="ABC_Carb_Monos_I"/>
    <property type="match status" value="1"/>
</dbReference>
<dbReference type="SUPFAM" id="SSF52540">
    <property type="entry name" value="P-loop containing nucleoside triphosphate hydrolases"/>
    <property type="match status" value="2"/>
</dbReference>
<evidence type="ECO:0000256" key="3">
    <source>
        <dbReference type="ARBA" id="ARBA00022448"/>
    </source>
</evidence>